<dbReference type="GO" id="GO:0020037">
    <property type="term" value="F:heme binding"/>
    <property type="evidence" value="ECO:0007669"/>
    <property type="project" value="InterPro"/>
</dbReference>
<keyword evidence="4" id="KW-0479">Metal-binding</keyword>
<evidence type="ECO:0000256" key="1">
    <source>
        <dbReference type="ARBA" id="ARBA00001971"/>
    </source>
</evidence>
<evidence type="ECO:0000256" key="5">
    <source>
        <dbReference type="ARBA" id="ARBA00023002"/>
    </source>
</evidence>
<dbReference type="GO" id="GO:0005506">
    <property type="term" value="F:iron ion binding"/>
    <property type="evidence" value="ECO:0007669"/>
    <property type="project" value="InterPro"/>
</dbReference>
<evidence type="ECO:0000256" key="7">
    <source>
        <dbReference type="ARBA" id="ARBA00023033"/>
    </source>
</evidence>
<reference evidence="8" key="1">
    <citation type="submission" date="2014-12" db="EMBL/GenBank/DDBJ databases">
        <title>Insight into the proteome of Arion vulgaris.</title>
        <authorList>
            <person name="Aradska J."/>
            <person name="Bulat T."/>
            <person name="Smidak R."/>
            <person name="Sarate P."/>
            <person name="Gangsoo J."/>
            <person name="Sialana F."/>
            <person name="Bilban M."/>
            <person name="Lubec G."/>
        </authorList>
    </citation>
    <scope>NUCLEOTIDE SEQUENCE</scope>
    <source>
        <tissue evidence="8">Skin</tissue>
    </source>
</reference>
<evidence type="ECO:0000256" key="2">
    <source>
        <dbReference type="ARBA" id="ARBA00010617"/>
    </source>
</evidence>
<accession>A0A0B6YY92</accession>
<dbReference type="PANTHER" id="PTHR24279">
    <property type="entry name" value="CYTOCHROME P450"/>
    <property type="match status" value="1"/>
</dbReference>
<dbReference type="GO" id="GO:0004497">
    <property type="term" value="F:monooxygenase activity"/>
    <property type="evidence" value="ECO:0007669"/>
    <property type="project" value="UniProtKB-KW"/>
</dbReference>
<sequence length="373" mass="42535">MLSRASKQLTIKLSKWPLALKVHYRHSSGNEALDRSSASSQDVYENAIPLSSMPGPQGIPWLGKWLEYKINPSKVYRRDLVLRKFYKEYGYIVKETVAGRDIIHLFHPDHLKQIYETEGKYPMIPPLMEIVKLYRHTNDLAPGLGNSNGEEWYRLRKVVQHIMLRPLKSLDYLPLQNKVADDFVNKLESLISKNGEIPQFNRWMARWGIESAANNCFEMRMGYLEDEGAEIANQIIDGNSMIFDISVKLFFALPLYKLFPTPGIKKLFACEDFVNNLASTLLDNASKEYRKAMKDGTLTADRFLFLSYLLSKDVSHKDLLPVILSVLTDTLSTTVQTALFNLYTLASNPEAQEKAFEEAKQLLSPSGELMADA</sequence>
<organism evidence="8">
    <name type="scientific">Arion vulgaris</name>
    <dbReference type="NCBI Taxonomy" id="1028688"/>
    <lineage>
        <taxon>Eukaryota</taxon>
        <taxon>Metazoa</taxon>
        <taxon>Spiralia</taxon>
        <taxon>Lophotrochozoa</taxon>
        <taxon>Mollusca</taxon>
        <taxon>Gastropoda</taxon>
        <taxon>Heterobranchia</taxon>
        <taxon>Euthyneura</taxon>
        <taxon>Panpulmonata</taxon>
        <taxon>Eupulmonata</taxon>
        <taxon>Stylommatophora</taxon>
        <taxon>Helicina</taxon>
        <taxon>Arionoidea</taxon>
        <taxon>Arionidae</taxon>
        <taxon>Arion</taxon>
    </lineage>
</organism>
<keyword evidence="7" id="KW-0503">Monooxygenase</keyword>
<dbReference type="InterPro" id="IPR036396">
    <property type="entry name" value="Cyt_P450_sf"/>
</dbReference>
<dbReference type="Gene3D" id="1.10.630.10">
    <property type="entry name" value="Cytochrome P450"/>
    <property type="match status" value="1"/>
</dbReference>
<dbReference type="InterPro" id="IPR001128">
    <property type="entry name" value="Cyt_P450"/>
</dbReference>
<keyword evidence="6" id="KW-0408">Iron</keyword>
<dbReference type="Pfam" id="PF00067">
    <property type="entry name" value="p450"/>
    <property type="match status" value="1"/>
</dbReference>
<proteinExistence type="inferred from homology"/>
<evidence type="ECO:0000256" key="4">
    <source>
        <dbReference type="ARBA" id="ARBA00022723"/>
    </source>
</evidence>
<evidence type="ECO:0008006" key="9">
    <source>
        <dbReference type="Google" id="ProtNLM"/>
    </source>
</evidence>
<name>A0A0B6YY92_9EUPU</name>
<dbReference type="InterPro" id="IPR050479">
    <property type="entry name" value="CYP11_CYP27_families"/>
</dbReference>
<comment type="cofactor">
    <cofactor evidence="1">
        <name>heme</name>
        <dbReference type="ChEBI" id="CHEBI:30413"/>
    </cofactor>
</comment>
<dbReference type="SUPFAM" id="SSF48264">
    <property type="entry name" value="Cytochrome P450"/>
    <property type="match status" value="1"/>
</dbReference>
<keyword evidence="3" id="KW-0349">Heme</keyword>
<comment type="similarity">
    <text evidence="2">Belongs to the cytochrome P450 family.</text>
</comment>
<dbReference type="AlphaFoldDB" id="A0A0B6YY92"/>
<dbReference type="EMBL" id="HACG01014459">
    <property type="protein sequence ID" value="CEK61324.1"/>
    <property type="molecule type" value="Transcribed_RNA"/>
</dbReference>
<feature type="non-terminal residue" evidence="8">
    <location>
        <position position="373"/>
    </location>
</feature>
<protein>
    <recommendedName>
        <fullName evidence="9">Cytochrome P450</fullName>
    </recommendedName>
</protein>
<keyword evidence="5" id="KW-0560">Oxidoreductase</keyword>
<evidence type="ECO:0000256" key="6">
    <source>
        <dbReference type="ARBA" id="ARBA00023004"/>
    </source>
</evidence>
<dbReference type="GO" id="GO:0016705">
    <property type="term" value="F:oxidoreductase activity, acting on paired donors, with incorporation or reduction of molecular oxygen"/>
    <property type="evidence" value="ECO:0007669"/>
    <property type="project" value="InterPro"/>
</dbReference>
<evidence type="ECO:0000256" key="3">
    <source>
        <dbReference type="ARBA" id="ARBA00022617"/>
    </source>
</evidence>
<gene>
    <name evidence="8" type="primary">ORF41947</name>
</gene>
<dbReference type="PANTHER" id="PTHR24279:SF120">
    <property type="entry name" value="CYTOCHROME P450"/>
    <property type="match status" value="1"/>
</dbReference>
<evidence type="ECO:0000313" key="8">
    <source>
        <dbReference type="EMBL" id="CEK61324.1"/>
    </source>
</evidence>